<evidence type="ECO:0000313" key="1">
    <source>
        <dbReference type="EMBL" id="OTP78876.1"/>
    </source>
</evidence>
<name>A0A242N6T4_CABSO</name>
<proteinExistence type="predicted"/>
<comment type="caution">
    <text evidence="1">The sequence shown here is derived from an EMBL/GenBank/DDBJ whole genome shotgun (WGS) entry which is preliminary data.</text>
</comment>
<dbReference type="RefSeq" id="WP_075359234.1">
    <property type="nucleotide sequence ID" value="NZ_MSRG01000064.1"/>
</dbReference>
<dbReference type="Proteomes" id="UP000195221">
    <property type="component" value="Unassembled WGS sequence"/>
</dbReference>
<sequence length="140" mass="15480">MKQVPYIGFGTVNMADYTTGMVGNDQVLVIAQRQDAKTSITNVIEQIVMNLLAGDLFEVDAPTLRIFEFYPSALSPIVQWQEVEFAIVVRREVRKTVVDQVKEFFKGAKVQPYVVANPGWNPVPATLQANLVALDPAGLV</sequence>
<organism evidence="1 2">
    <name type="scientific">Caballeronia sordidicola</name>
    <name type="common">Burkholderia sordidicola</name>
    <dbReference type="NCBI Taxonomy" id="196367"/>
    <lineage>
        <taxon>Bacteria</taxon>
        <taxon>Pseudomonadati</taxon>
        <taxon>Pseudomonadota</taxon>
        <taxon>Betaproteobacteria</taxon>
        <taxon>Burkholderiales</taxon>
        <taxon>Burkholderiaceae</taxon>
        <taxon>Caballeronia</taxon>
    </lineage>
</organism>
<reference evidence="1 2" key="1">
    <citation type="submission" date="2017-03" db="EMBL/GenBank/DDBJ databases">
        <title>Genome analysis of strain PAMC 26577.</title>
        <authorList>
            <person name="Oh H.-M."/>
            <person name="Yang J.-A."/>
        </authorList>
    </citation>
    <scope>NUCLEOTIDE SEQUENCE [LARGE SCALE GENOMIC DNA]</scope>
    <source>
        <strain evidence="1 2">PAMC 26577</strain>
    </source>
</reference>
<evidence type="ECO:0000313" key="2">
    <source>
        <dbReference type="Proteomes" id="UP000195221"/>
    </source>
</evidence>
<gene>
    <name evidence="1" type="ORF">PAMC26577_03000</name>
</gene>
<dbReference type="EMBL" id="NBTZ01000021">
    <property type="protein sequence ID" value="OTP78876.1"/>
    <property type="molecule type" value="Genomic_DNA"/>
</dbReference>
<accession>A0A242N6T4</accession>
<dbReference type="AlphaFoldDB" id="A0A242N6T4"/>
<protein>
    <submittedName>
        <fullName evidence="1">Uncharacterized protein</fullName>
    </submittedName>
</protein>